<sequence>MSVLLHISASTRGDASHSRRIGRQLVDELQRRHGGPLRVIARDLAAQPPAYPDRSFVEAALMPQAQRGATQAEALALSEELIAELEGADALVIDTPMHNFTVPAVLKAWIDQVVRIGRTFVSSREGKEGLLQDRPVFLVVACGGAVPEPPTPSGQIDFLTPYLRYVLGTIGLRNVSALRLTSLARGAGEIAQADAHAAEWIAAAAAGWAGQDRHRKI</sequence>
<dbReference type="RefSeq" id="WP_090686294.1">
    <property type="nucleotide sequence ID" value="NZ_CADERL010000011.1"/>
</dbReference>
<keyword evidence="1 6" id="KW-0285">Flavoprotein</keyword>
<evidence type="ECO:0000256" key="3">
    <source>
        <dbReference type="ARBA" id="ARBA00023002"/>
    </source>
</evidence>
<keyword evidence="4 6" id="KW-0520">NAD</keyword>
<name>A0A1G8ASM3_9BURK</name>
<dbReference type="PANTHER" id="PTHR43741:SF4">
    <property type="entry name" value="FMN-DEPENDENT NADH:QUINONE OXIDOREDUCTASE"/>
    <property type="match status" value="1"/>
</dbReference>
<evidence type="ECO:0000313" key="9">
    <source>
        <dbReference type="Proteomes" id="UP000199706"/>
    </source>
</evidence>
<dbReference type="GO" id="GO:0016652">
    <property type="term" value="F:oxidoreductase activity, acting on NAD(P)H as acceptor"/>
    <property type="evidence" value="ECO:0007669"/>
    <property type="project" value="UniProtKB-UniRule"/>
</dbReference>
<feature type="binding site" evidence="6">
    <location>
        <begin position="16"/>
        <end position="18"/>
    </location>
    <ligand>
        <name>FMN</name>
        <dbReference type="ChEBI" id="CHEBI:58210"/>
    </ligand>
</feature>
<keyword evidence="2 6" id="KW-0288">FMN</keyword>
<dbReference type="InterPro" id="IPR029039">
    <property type="entry name" value="Flavoprotein-like_sf"/>
</dbReference>
<feature type="binding site" evidence="6">
    <location>
        <position position="10"/>
    </location>
    <ligand>
        <name>FMN</name>
        <dbReference type="ChEBI" id="CHEBI:58210"/>
    </ligand>
</feature>
<gene>
    <name evidence="6" type="primary">azoR</name>
    <name evidence="8" type="ORF">SAMN05216466_10884</name>
</gene>
<evidence type="ECO:0000313" key="8">
    <source>
        <dbReference type="EMBL" id="SDH24072.1"/>
    </source>
</evidence>
<protein>
    <recommendedName>
        <fullName evidence="6">FMN dependent NADH:quinone oxidoreductase</fullName>
        <ecNumber evidence="6">1.6.5.-</ecNumber>
    </recommendedName>
    <alternativeName>
        <fullName evidence="6">Azo-dye reductase</fullName>
    </alternativeName>
    <alternativeName>
        <fullName evidence="6">FMN-dependent NADH-azo compound oxidoreductase</fullName>
    </alternativeName>
    <alternativeName>
        <fullName evidence="6">FMN-dependent NADH-azoreductase</fullName>
        <ecNumber evidence="6">1.7.1.17</ecNumber>
    </alternativeName>
</protein>
<evidence type="ECO:0000256" key="5">
    <source>
        <dbReference type="ARBA" id="ARBA00048542"/>
    </source>
</evidence>
<dbReference type="EC" id="1.7.1.17" evidence="6"/>
<dbReference type="AlphaFoldDB" id="A0A1G8ASM3"/>
<dbReference type="OrthoDB" id="9787136at2"/>
<dbReference type="SUPFAM" id="SSF52218">
    <property type="entry name" value="Flavoproteins"/>
    <property type="match status" value="1"/>
</dbReference>
<feature type="domain" description="Flavodoxin-like fold" evidence="7">
    <location>
        <begin position="4"/>
        <end position="201"/>
    </location>
</feature>
<comment type="similarity">
    <text evidence="6">Belongs to the azoreductase type 1 family.</text>
</comment>
<comment type="catalytic activity">
    <reaction evidence="5">
        <text>N,N-dimethyl-1,4-phenylenediamine + anthranilate + 2 NAD(+) = 2-(4-dimethylaminophenyl)diazenylbenzoate + 2 NADH + 2 H(+)</text>
        <dbReference type="Rhea" id="RHEA:55872"/>
        <dbReference type="ChEBI" id="CHEBI:15378"/>
        <dbReference type="ChEBI" id="CHEBI:15783"/>
        <dbReference type="ChEBI" id="CHEBI:16567"/>
        <dbReference type="ChEBI" id="CHEBI:57540"/>
        <dbReference type="ChEBI" id="CHEBI:57945"/>
        <dbReference type="ChEBI" id="CHEBI:71579"/>
        <dbReference type="EC" id="1.7.1.17"/>
    </reaction>
    <physiologicalReaction direction="right-to-left" evidence="5">
        <dbReference type="Rhea" id="RHEA:55874"/>
    </physiologicalReaction>
</comment>
<organism evidence="8 9">
    <name type="scientific">Paraburkholderia phenazinium</name>
    <dbReference type="NCBI Taxonomy" id="60549"/>
    <lineage>
        <taxon>Bacteria</taxon>
        <taxon>Pseudomonadati</taxon>
        <taxon>Pseudomonadota</taxon>
        <taxon>Betaproteobacteria</taxon>
        <taxon>Burkholderiales</taxon>
        <taxon>Burkholderiaceae</taxon>
        <taxon>Paraburkholderia</taxon>
    </lineage>
</organism>
<dbReference type="Gene3D" id="3.40.50.360">
    <property type="match status" value="1"/>
</dbReference>
<dbReference type="GO" id="GO:0010181">
    <property type="term" value="F:FMN binding"/>
    <property type="evidence" value="ECO:0007669"/>
    <property type="project" value="UniProtKB-UniRule"/>
</dbReference>
<comment type="caution">
    <text evidence="6">Lacks conserved residue(s) required for the propagation of feature annotation.</text>
</comment>
<evidence type="ECO:0000256" key="2">
    <source>
        <dbReference type="ARBA" id="ARBA00022643"/>
    </source>
</evidence>
<comment type="subunit">
    <text evidence="6">Homodimer.</text>
</comment>
<dbReference type="InterPro" id="IPR003680">
    <property type="entry name" value="Flavodoxin_fold"/>
</dbReference>
<dbReference type="PANTHER" id="PTHR43741">
    <property type="entry name" value="FMN-DEPENDENT NADH-AZOREDUCTASE 1"/>
    <property type="match status" value="1"/>
</dbReference>
<dbReference type="HAMAP" id="MF_01216">
    <property type="entry name" value="Azoreductase_type1"/>
    <property type="match status" value="1"/>
</dbReference>
<evidence type="ECO:0000256" key="6">
    <source>
        <dbReference type="HAMAP-Rule" id="MF_01216"/>
    </source>
</evidence>
<dbReference type="InterPro" id="IPR050104">
    <property type="entry name" value="FMN-dep_NADH:Q_OxRdtase_AzoR1"/>
</dbReference>
<dbReference type="Pfam" id="PF02525">
    <property type="entry name" value="Flavodoxin_2"/>
    <property type="match status" value="1"/>
</dbReference>
<proteinExistence type="inferred from homology"/>
<comment type="catalytic activity">
    <reaction evidence="6">
        <text>2 a quinone + NADH + H(+) = 2 a 1,4-benzosemiquinone + NAD(+)</text>
        <dbReference type="Rhea" id="RHEA:65952"/>
        <dbReference type="ChEBI" id="CHEBI:15378"/>
        <dbReference type="ChEBI" id="CHEBI:57540"/>
        <dbReference type="ChEBI" id="CHEBI:57945"/>
        <dbReference type="ChEBI" id="CHEBI:132124"/>
        <dbReference type="ChEBI" id="CHEBI:134225"/>
    </reaction>
</comment>
<reference evidence="8 9" key="1">
    <citation type="submission" date="2016-10" db="EMBL/GenBank/DDBJ databases">
        <authorList>
            <person name="de Groot N.N."/>
        </authorList>
    </citation>
    <scope>NUCLEOTIDE SEQUENCE [LARGE SCALE GENOMIC DNA]</scope>
    <source>
        <strain evidence="8 9">LMG 2247</strain>
    </source>
</reference>
<evidence type="ECO:0000256" key="4">
    <source>
        <dbReference type="ARBA" id="ARBA00023027"/>
    </source>
</evidence>
<comment type="function">
    <text evidence="6">Also exhibits azoreductase activity. Catalyzes the reductive cleavage of the azo bond in aromatic azo compounds to the corresponding amines.</text>
</comment>
<dbReference type="Proteomes" id="UP000199706">
    <property type="component" value="Unassembled WGS sequence"/>
</dbReference>
<comment type="function">
    <text evidence="6">Quinone reductase that provides resistance to thiol-specific stress caused by electrophilic quinones.</text>
</comment>
<dbReference type="GO" id="GO:0009055">
    <property type="term" value="F:electron transfer activity"/>
    <property type="evidence" value="ECO:0007669"/>
    <property type="project" value="UniProtKB-UniRule"/>
</dbReference>
<comment type="cofactor">
    <cofactor evidence="6">
        <name>FMN</name>
        <dbReference type="ChEBI" id="CHEBI:58210"/>
    </cofactor>
    <text evidence="6">Binds 1 FMN per subunit.</text>
</comment>
<evidence type="ECO:0000256" key="1">
    <source>
        <dbReference type="ARBA" id="ARBA00022630"/>
    </source>
</evidence>
<dbReference type="EMBL" id="FNCJ01000008">
    <property type="protein sequence ID" value="SDH24072.1"/>
    <property type="molecule type" value="Genomic_DNA"/>
</dbReference>
<accession>A0A1G8ASM3</accession>
<keyword evidence="3 6" id="KW-0560">Oxidoreductase</keyword>
<evidence type="ECO:0000259" key="7">
    <source>
        <dbReference type="Pfam" id="PF02525"/>
    </source>
</evidence>
<dbReference type="GO" id="GO:0016655">
    <property type="term" value="F:oxidoreductase activity, acting on NAD(P)H, quinone or similar compound as acceptor"/>
    <property type="evidence" value="ECO:0007669"/>
    <property type="project" value="InterPro"/>
</dbReference>
<dbReference type="InterPro" id="IPR023048">
    <property type="entry name" value="NADH:quinone_OxRdtase_FMN_depd"/>
</dbReference>
<dbReference type="EC" id="1.6.5.-" evidence="6"/>